<accession>A0ACB8DGM8</accession>
<gene>
    <name evidence="1" type="ORF">HPB49_023020</name>
</gene>
<reference evidence="1" key="1">
    <citation type="submission" date="2020-05" db="EMBL/GenBank/DDBJ databases">
        <title>Large-scale comparative analyses of tick genomes elucidate their genetic diversity and vector capacities.</title>
        <authorList>
            <person name="Jia N."/>
            <person name="Wang J."/>
            <person name="Shi W."/>
            <person name="Du L."/>
            <person name="Sun Y."/>
            <person name="Zhan W."/>
            <person name="Jiang J."/>
            <person name="Wang Q."/>
            <person name="Zhang B."/>
            <person name="Ji P."/>
            <person name="Sakyi L.B."/>
            <person name="Cui X."/>
            <person name="Yuan T."/>
            <person name="Jiang B."/>
            <person name="Yang W."/>
            <person name="Lam T.T.-Y."/>
            <person name="Chang Q."/>
            <person name="Ding S."/>
            <person name="Wang X."/>
            <person name="Zhu J."/>
            <person name="Ruan X."/>
            <person name="Zhao L."/>
            <person name="Wei J."/>
            <person name="Que T."/>
            <person name="Du C."/>
            <person name="Cheng J."/>
            <person name="Dai P."/>
            <person name="Han X."/>
            <person name="Huang E."/>
            <person name="Gao Y."/>
            <person name="Liu J."/>
            <person name="Shao H."/>
            <person name="Ye R."/>
            <person name="Li L."/>
            <person name="Wei W."/>
            <person name="Wang X."/>
            <person name="Wang C."/>
            <person name="Yang T."/>
            <person name="Huo Q."/>
            <person name="Li W."/>
            <person name="Guo W."/>
            <person name="Chen H."/>
            <person name="Zhou L."/>
            <person name="Ni X."/>
            <person name="Tian J."/>
            <person name="Zhou Y."/>
            <person name="Sheng Y."/>
            <person name="Liu T."/>
            <person name="Pan Y."/>
            <person name="Xia L."/>
            <person name="Li J."/>
            <person name="Zhao F."/>
            <person name="Cao W."/>
        </authorList>
    </citation>
    <scope>NUCLEOTIDE SEQUENCE</scope>
    <source>
        <strain evidence="1">Dsil-2018</strain>
    </source>
</reference>
<dbReference type="EMBL" id="CM023471">
    <property type="protein sequence ID" value="KAH7967143.1"/>
    <property type="molecule type" value="Genomic_DNA"/>
</dbReference>
<evidence type="ECO:0000313" key="1">
    <source>
        <dbReference type="EMBL" id="KAH7967143.1"/>
    </source>
</evidence>
<evidence type="ECO:0000313" key="2">
    <source>
        <dbReference type="Proteomes" id="UP000821865"/>
    </source>
</evidence>
<proteinExistence type="predicted"/>
<comment type="caution">
    <text evidence="1">The sequence shown here is derived from an EMBL/GenBank/DDBJ whole genome shotgun (WGS) entry which is preliminary data.</text>
</comment>
<name>A0ACB8DGM8_DERSI</name>
<organism evidence="1 2">
    <name type="scientific">Dermacentor silvarum</name>
    <name type="common">Tick</name>
    <dbReference type="NCBI Taxonomy" id="543639"/>
    <lineage>
        <taxon>Eukaryota</taxon>
        <taxon>Metazoa</taxon>
        <taxon>Ecdysozoa</taxon>
        <taxon>Arthropoda</taxon>
        <taxon>Chelicerata</taxon>
        <taxon>Arachnida</taxon>
        <taxon>Acari</taxon>
        <taxon>Parasitiformes</taxon>
        <taxon>Ixodida</taxon>
        <taxon>Ixodoidea</taxon>
        <taxon>Ixodidae</taxon>
        <taxon>Rhipicephalinae</taxon>
        <taxon>Dermacentor</taxon>
    </lineage>
</organism>
<protein>
    <submittedName>
        <fullName evidence="1">Uncharacterized protein</fullName>
    </submittedName>
</protein>
<dbReference type="Proteomes" id="UP000821865">
    <property type="component" value="Chromosome 2"/>
</dbReference>
<sequence length="346" mass="38532">MSVHNVNLCFAKLRPPLLPHVQGLSFTVKPAECFGLLGVNGAGKTTTFRILTGEVLPHNGDAFVNGFSVVNDVSQFRRYLGYCPQRDGLLDLLTGVETLVLYTRLRGIPLTEEYLNALLSIFHLEDIADQVVARYSGGNRRKLSMCISMIGMPNVLLLDEPYAGVGTTSRKRIVNYLSALQRVAKMSIVLTSHSLADVEFLCNRVAILGSGKLQCLGSVAHLKDKFGKGYTITVKTYPDKKEDILYHQDVAHAVLKNFRDAELVHSFEGLLEFRMSRIQMLWSEMFTRMSRIKKRFKLQDFFITDTSLEQIFLSVTRKEASEAAAKEAAKATEPAPNPLATTLGIL</sequence>
<keyword evidence="2" id="KW-1185">Reference proteome</keyword>